<evidence type="ECO:0000313" key="2">
    <source>
        <dbReference type="EMBL" id="MFC4829930.1"/>
    </source>
</evidence>
<keyword evidence="1" id="KW-0472">Membrane</keyword>
<name>A0ABV9R7Z6_9MICO</name>
<sequence>MTHDQPRSARTRPEWPAPAKAWALVIAGVSMLTWASGIWFTVPVSLAALALAEIAGPELGRARVWLMLLAITGVVLGIGRVLASM</sequence>
<keyword evidence="1" id="KW-0812">Transmembrane</keyword>
<evidence type="ECO:0000313" key="3">
    <source>
        <dbReference type="Proteomes" id="UP001595960"/>
    </source>
</evidence>
<organism evidence="2 3">
    <name type="scientific">Agromyces aurantiacus</name>
    <dbReference type="NCBI Taxonomy" id="165814"/>
    <lineage>
        <taxon>Bacteria</taxon>
        <taxon>Bacillati</taxon>
        <taxon>Actinomycetota</taxon>
        <taxon>Actinomycetes</taxon>
        <taxon>Micrococcales</taxon>
        <taxon>Microbacteriaceae</taxon>
        <taxon>Agromyces</taxon>
    </lineage>
</organism>
<gene>
    <name evidence="2" type="ORF">ACFPER_14070</name>
</gene>
<proteinExistence type="predicted"/>
<evidence type="ECO:0000256" key="1">
    <source>
        <dbReference type="SAM" id="Phobius"/>
    </source>
</evidence>
<reference evidence="3" key="1">
    <citation type="journal article" date="2019" name="Int. J. Syst. Evol. Microbiol.">
        <title>The Global Catalogue of Microorganisms (GCM) 10K type strain sequencing project: providing services to taxonomists for standard genome sequencing and annotation.</title>
        <authorList>
            <consortium name="The Broad Institute Genomics Platform"/>
            <consortium name="The Broad Institute Genome Sequencing Center for Infectious Disease"/>
            <person name="Wu L."/>
            <person name="Ma J."/>
        </authorList>
    </citation>
    <scope>NUCLEOTIDE SEQUENCE [LARGE SCALE GENOMIC DNA]</scope>
    <source>
        <strain evidence="3">CGMCC 1.12192</strain>
    </source>
</reference>
<protein>
    <recommendedName>
        <fullName evidence="4">DUF4190 domain-containing protein</fullName>
    </recommendedName>
</protein>
<keyword evidence="1" id="KW-1133">Transmembrane helix</keyword>
<evidence type="ECO:0008006" key="4">
    <source>
        <dbReference type="Google" id="ProtNLM"/>
    </source>
</evidence>
<dbReference type="Proteomes" id="UP001595960">
    <property type="component" value="Unassembled WGS sequence"/>
</dbReference>
<accession>A0ABV9R7Z6</accession>
<feature type="transmembrane region" description="Helical" evidence="1">
    <location>
        <begin position="62"/>
        <end position="83"/>
    </location>
</feature>
<comment type="caution">
    <text evidence="2">The sequence shown here is derived from an EMBL/GenBank/DDBJ whole genome shotgun (WGS) entry which is preliminary data.</text>
</comment>
<keyword evidence="3" id="KW-1185">Reference proteome</keyword>
<dbReference type="RefSeq" id="WP_204395015.1">
    <property type="nucleotide sequence ID" value="NZ_JAFBBW010000001.1"/>
</dbReference>
<feature type="transmembrane region" description="Helical" evidence="1">
    <location>
        <begin position="21"/>
        <end position="42"/>
    </location>
</feature>
<dbReference type="EMBL" id="JBHSJC010000002">
    <property type="protein sequence ID" value="MFC4829930.1"/>
    <property type="molecule type" value="Genomic_DNA"/>
</dbReference>